<feature type="transmembrane region" description="Helical" evidence="1">
    <location>
        <begin position="128"/>
        <end position="149"/>
    </location>
</feature>
<keyword evidence="1" id="KW-0472">Membrane</keyword>
<keyword evidence="3" id="KW-1185">Reference proteome</keyword>
<dbReference type="OrthoDB" id="9002176at2"/>
<sequence>MKRVLTKLKEEFLAILPPTLYFFVALHLVFLIRVLMLEGTGIKVATSASIALAALILGKAVLIADLLPIINRYPEKPLVYNVVWKTLLYQMVAAAVHYAERLVDFARQAGGLVAGNEKLLAEIVWPHFWAIQILLFLLILMYCTLHELVRLIGKDKAKQLFFGPLPSHSV</sequence>
<organism evidence="2 3">
    <name type="scientific">Thiocapsa roseopersicina</name>
    <dbReference type="NCBI Taxonomy" id="1058"/>
    <lineage>
        <taxon>Bacteria</taxon>
        <taxon>Pseudomonadati</taxon>
        <taxon>Pseudomonadota</taxon>
        <taxon>Gammaproteobacteria</taxon>
        <taxon>Chromatiales</taxon>
        <taxon>Chromatiaceae</taxon>
        <taxon>Thiocapsa</taxon>
    </lineage>
</organism>
<feature type="transmembrane region" description="Helical" evidence="1">
    <location>
        <begin position="82"/>
        <end position="99"/>
    </location>
</feature>
<accession>A0A1H2QWQ0</accession>
<evidence type="ECO:0000256" key="1">
    <source>
        <dbReference type="SAM" id="Phobius"/>
    </source>
</evidence>
<keyword evidence="1" id="KW-1133">Transmembrane helix</keyword>
<protein>
    <submittedName>
        <fullName evidence="2">Uncharacterized protein</fullName>
    </submittedName>
</protein>
<name>A0A1H2QWQ0_THIRO</name>
<dbReference type="STRING" id="1058.SAMN05421783_101445"/>
<evidence type="ECO:0000313" key="2">
    <source>
        <dbReference type="EMBL" id="SDW11358.1"/>
    </source>
</evidence>
<reference evidence="3" key="1">
    <citation type="submission" date="2016-10" db="EMBL/GenBank/DDBJ databases">
        <authorList>
            <person name="Varghese N."/>
            <person name="Submissions S."/>
        </authorList>
    </citation>
    <scope>NUCLEOTIDE SEQUENCE [LARGE SCALE GENOMIC DNA]</scope>
    <source>
        <strain evidence="3">DSM 217</strain>
    </source>
</reference>
<dbReference type="AlphaFoldDB" id="A0A1H2QWQ0"/>
<gene>
    <name evidence="2" type="ORF">SAMN05421783_101445</name>
</gene>
<dbReference type="RefSeq" id="WP_093027881.1">
    <property type="nucleotide sequence ID" value="NZ_FNNZ01000001.1"/>
</dbReference>
<feature type="transmembrane region" description="Helical" evidence="1">
    <location>
        <begin position="48"/>
        <end position="70"/>
    </location>
</feature>
<proteinExistence type="predicted"/>
<dbReference type="Proteomes" id="UP000198816">
    <property type="component" value="Unassembled WGS sequence"/>
</dbReference>
<evidence type="ECO:0000313" key="3">
    <source>
        <dbReference type="Proteomes" id="UP000198816"/>
    </source>
</evidence>
<feature type="transmembrane region" description="Helical" evidence="1">
    <location>
        <begin position="12"/>
        <end position="36"/>
    </location>
</feature>
<keyword evidence="1" id="KW-0812">Transmembrane</keyword>
<dbReference type="EMBL" id="FNNZ01000001">
    <property type="protein sequence ID" value="SDW11358.1"/>
    <property type="molecule type" value="Genomic_DNA"/>
</dbReference>